<reference evidence="2 3" key="1">
    <citation type="submission" date="2023-03" db="EMBL/GenBank/DDBJ databases">
        <title>Bacillus Genome Sequencing.</title>
        <authorList>
            <person name="Dunlap C."/>
        </authorList>
    </citation>
    <scope>NUCLEOTIDE SEQUENCE [LARGE SCALE GENOMIC DNA]</scope>
    <source>
        <strain evidence="2 3">B-23453</strain>
    </source>
</reference>
<evidence type="ECO:0000259" key="1">
    <source>
        <dbReference type="PROSITE" id="PS50965"/>
    </source>
</evidence>
<keyword evidence="3" id="KW-1185">Reference proteome</keyword>
<dbReference type="Proteomes" id="UP001341444">
    <property type="component" value="Unassembled WGS sequence"/>
</dbReference>
<accession>A0ABU6MCS9</accession>
<feature type="domain" description="NERD" evidence="1">
    <location>
        <begin position="43"/>
        <end position="159"/>
    </location>
</feature>
<dbReference type="EMBL" id="JARMAB010000005">
    <property type="protein sequence ID" value="MED1202239.1"/>
    <property type="molecule type" value="Genomic_DNA"/>
</dbReference>
<sequence>MYLIIKDLSVPIQILKMRALLRRIPEKHAKHATIQDDLIKFESGYRGEQYVKYYLNFLPQNNFYIFHDLRLSTNSHTFQIDVLLLTQKAAIILEVKNMFGTLFFERQFHQFIRTANDKEEGFPNPLFQVQRHRSLLKQFLTDQKAPAEFPIEYLVVISQSSSILKTTETTIDIFDKVIHAEKIPLKIESLLKRYTNTILTSRQLKKLSTSILAHHCPPNHDILQKYEVSPAELQRGVQCPDCKSIPMQRKKGHWLCVTCGITSKLAHKQAIIDYLLLVSPTITNQKCREFLFLSSRFAANRFLNSMELVLRKNGRGSSYCLPESQFEK</sequence>
<dbReference type="Pfam" id="PF08378">
    <property type="entry name" value="NERD"/>
    <property type="match status" value="1"/>
</dbReference>
<proteinExistence type="predicted"/>
<protein>
    <submittedName>
        <fullName evidence="2">NERD domain-containing protein</fullName>
    </submittedName>
</protein>
<evidence type="ECO:0000313" key="2">
    <source>
        <dbReference type="EMBL" id="MED1202239.1"/>
    </source>
</evidence>
<dbReference type="RefSeq" id="WP_083953152.1">
    <property type="nucleotide sequence ID" value="NZ_JARMAB010000005.1"/>
</dbReference>
<organism evidence="2 3">
    <name type="scientific">Heyndrickxia acidicola</name>
    <dbReference type="NCBI Taxonomy" id="209389"/>
    <lineage>
        <taxon>Bacteria</taxon>
        <taxon>Bacillati</taxon>
        <taxon>Bacillota</taxon>
        <taxon>Bacilli</taxon>
        <taxon>Bacillales</taxon>
        <taxon>Bacillaceae</taxon>
        <taxon>Heyndrickxia</taxon>
    </lineage>
</organism>
<name>A0ABU6MCS9_9BACI</name>
<dbReference type="PROSITE" id="PS50965">
    <property type="entry name" value="NERD"/>
    <property type="match status" value="1"/>
</dbReference>
<evidence type="ECO:0000313" key="3">
    <source>
        <dbReference type="Proteomes" id="UP001341444"/>
    </source>
</evidence>
<dbReference type="InterPro" id="IPR011528">
    <property type="entry name" value="NERD"/>
</dbReference>
<comment type="caution">
    <text evidence="2">The sequence shown here is derived from an EMBL/GenBank/DDBJ whole genome shotgun (WGS) entry which is preliminary data.</text>
</comment>
<gene>
    <name evidence="2" type="ORF">P4T90_03930</name>
</gene>